<gene>
    <name evidence="1" type="ORF">GPAL_3550</name>
</gene>
<dbReference type="EMBL" id="BAEQ01000055">
    <property type="protein sequence ID" value="GAC30396.1"/>
    <property type="molecule type" value="Genomic_DNA"/>
</dbReference>
<keyword evidence="2" id="KW-1185">Reference proteome</keyword>
<protein>
    <submittedName>
        <fullName evidence="1">Uncharacterized protein</fullName>
    </submittedName>
</protein>
<dbReference type="STRING" id="1121922.GCA_000428905_00901"/>
<reference evidence="2" key="1">
    <citation type="journal article" date="2014" name="Environ. Microbiol.">
        <title>Comparative genomics of the marine bacterial genus Glaciecola reveals the high degree of genomic diversity and genomic characteristic for cold adaptation.</title>
        <authorList>
            <person name="Qin Q.L."/>
            <person name="Xie B.B."/>
            <person name="Yu Y."/>
            <person name="Shu Y.L."/>
            <person name="Rong J.C."/>
            <person name="Zhang Y.J."/>
            <person name="Zhao D.L."/>
            <person name="Chen X.L."/>
            <person name="Zhang X.Y."/>
            <person name="Chen B."/>
            <person name="Zhou B.C."/>
            <person name="Zhang Y.Z."/>
        </authorList>
    </citation>
    <scope>NUCLEOTIDE SEQUENCE [LARGE SCALE GENOMIC DNA]</scope>
    <source>
        <strain evidence="2">ACAM 615</strain>
    </source>
</reference>
<sequence length="69" mass="7825">MLKIVKQFGIKQGERIILNKKAIQKALKELEALNQSLQSLHVKGGAVLVEDRNTQITCFDLDSYKRGQK</sequence>
<dbReference type="Proteomes" id="UP000006251">
    <property type="component" value="Unassembled WGS sequence"/>
</dbReference>
<dbReference type="AlphaFoldDB" id="K6Z2H3"/>
<accession>K6Z2H3</accession>
<name>K6Z2H3_9ALTE</name>
<evidence type="ECO:0000313" key="1">
    <source>
        <dbReference type="EMBL" id="GAC30396.1"/>
    </source>
</evidence>
<proteinExistence type="predicted"/>
<comment type="caution">
    <text evidence="1">The sequence shown here is derived from an EMBL/GenBank/DDBJ whole genome shotgun (WGS) entry which is preliminary data.</text>
</comment>
<organism evidence="1 2">
    <name type="scientific">Brumicola pallidula DSM 14239 = ACAM 615</name>
    <dbReference type="NCBI Taxonomy" id="1121922"/>
    <lineage>
        <taxon>Bacteria</taxon>
        <taxon>Pseudomonadati</taxon>
        <taxon>Pseudomonadota</taxon>
        <taxon>Gammaproteobacteria</taxon>
        <taxon>Alteromonadales</taxon>
        <taxon>Alteromonadaceae</taxon>
        <taxon>Brumicola</taxon>
    </lineage>
</organism>
<evidence type="ECO:0000313" key="2">
    <source>
        <dbReference type="Proteomes" id="UP000006251"/>
    </source>
</evidence>